<keyword evidence="2" id="KW-1185">Reference proteome</keyword>
<organism evidence="1 2">
    <name type="scientific">Bacillus atrophaeus (strain 1942)</name>
    <dbReference type="NCBI Taxonomy" id="720555"/>
    <lineage>
        <taxon>Bacteria</taxon>
        <taxon>Bacillati</taxon>
        <taxon>Bacillota</taxon>
        <taxon>Bacilli</taxon>
        <taxon>Bacillales</taxon>
        <taxon>Bacillaceae</taxon>
        <taxon>Bacillus</taxon>
    </lineage>
</organism>
<dbReference type="RefSeq" id="WP_003325826.1">
    <property type="nucleotide sequence ID" value="NC_014639.1"/>
</dbReference>
<accession>A0ABM5LY23</accession>
<dbReference type="EMBL" id="CP002207">
    <property type="protein sequence ID" value="ADP32575.1"/>
    <property type="molecule type" value="Genomic_DNA"/>
</dbReference>
<evidence type="ECO:0000313" key="2">
    <source>
        <dbReference type="Proteomes" id="UP000006867"/>
    </source>
</evidence>
<dbReference type="Proteomes" id="UP000006867">
    <property type="component" value="Chromosome"/>
</dbReference>
<gene>
    <name evidence="1" type="ordered locus">BATR1942_08200</name>
</gene>
<evidence type="ECO:0000313" key="1">
    <source>
        <dbReference type="EMBL" id="ADP32575.1"/>
    </source>
</evidence>
<reference evidence="1 2" key="1">
    <citation type="journal article" date="2011" name="Front. Microbiol.">
        <title>Genomic signatures of strain selection and enhancement in Bacillus atrophaeus var. globigii, a historical biowarfare simulant.</title>
        <authorList>
            <person name="Gibbons H.S."/>
            <person name="Broomall S.M."/>
            <person name="McNew L.A."/>
            <person name="Daligault H."/>
            <person name="Chapman C."/>
            <person name="Bruce D."/>
            <person name="Karavis M."/>
            <person name="Krepps M."/>
            <person name="McGregor P.A."/>
            <person name="Hong C."/>
            <person name="Park K.H."/>
            <person name="Akmal A."/>
            <person name="Feldman A."/>
            <person name="Lin J.S."/>
            <person name="Chang W.E."/>
            <person name="Higgs B.W."/>
            <person name="Demirev P."/>
            <person name="Lindquist J."/>
            <person name="Liem A."/>
            <person name="Fochler E."/>
            <person name="Read T.D."/>
            <person name="Tapia R."/>
            <person name="Johnson S."/>
            <person name="Bishop-Lilly K.A."/>
            <person name="Detter C."/>
            <person name="Han C."/>
            <person name="Sozhamannan S."/>
            <person name="Rosenzweig C.N."/>
            <person name="Skowronski E.W."/>
        </authorList>
    </citation>
    <scope>NUCLEOTIDE SEQUENCE [LARGE SCALE GENOMIC DNA]</scope>
    <source>
        <strain evidence="1 2">1942</strain>
    </source>
</reference>
<name>A0ABM5LY23_BACA1</name>
<protein>
    <submittedName>
        <fullName evidence="1">Uncharacterized protein</fullName>
    </submittedName>
</protein>
<sequence length="55" mass="6161">MQHNKHKVQQLAAALWSAHIQERLGEWVLTANFGATNCGAKRHRGKRAGSQLVRV</sequence>
<proteinExistence type="predicted"/>